<proteinExistence type="predicted"/>
<protein>
    <submittedName>
        <fullName evidence="1">Uncharacterized protein</fullName>
    </submittedName>
</protein>
<gene>
    <name evidence="1" type="ORF">AAE021_11020</name>
</gene>
<sequence length="56" mass="6062">MTGQGWGVNTKNLPAGMDLAEGEAVEFHMYHGGGASLPKDLYIRWDGASDWDVIPV</sequence>
<organism evidence="1 2">
    <name type="scientific">Arthrobacter citreus</name>
    <dbReference type="NCBI Taxonomy" id="1670"/>
    <lineage>
        <taxon>Bacteria</taxon>
        <taxon>Bacillati</taxon>
        <taxon>Actinomycetota</taxon>
        <taxon>Actinomycetes</taxon>
        <taxon>Micrococcales</taxon>
        <taxon>Micrococcaceae</taxon>
        <taxon>Arthrobacter</taxon>
    </lineage>
</organism>
<dbReference type="RefSeq" id="WP_342022380.1">
    <property type="nucleotide sequence ID" value="NZ_CP151657.1"/>
</dbReference>
<name>A0ABZ2ZV62_9MICC</name>
<dbReference type="Proteomes" id="UP001448858">
    <property type="component" value="Chromosome"/>
</dbReference>
<keyword evidence="2" id="KW-1185">Reference proteome</keyword>
<evidence type="ECO:0000313" key="2">
    <source>
        <dbReference type="Proteomes" id="UP001448858"/>
    </source>
</evidence>
<dbReference type="EMBL" id="CP151657">
    <property type="protein sequence ID" value="WZP14724.1"/>
    <property type="molecule type" value="Genomic_DNA"/>
</dbReference>
<evidence type="ECO:0000313" key="1">
    <source>
        <dbReference type="EMBL" id="WZP14724.1"/>
    </source>
</evidence>
<accession>A0ABZ2ZV62</accession>
<reference evidence="1 2" key="1">
    <citation type="submission" date="2024-04" db="EMBL/GenBank/DDBJ databases">
        <title>Arthrobacter sp. from Plains bison fecal sample.</title>
        <authorList>
            <person name="Ruzzini A."/>
        </authorList>
    </citation>
    <scope>NUCLEOTIDE SEQUENCE [LARGE SCALE GENOMIC DNA]</scope>
    <source>
        <strain evidence="1 2">EINP1</strain>
    </source>
</reference>